<dbReference type="SUPFAM" id="SSF54211">
    <property type="entry name" value="Ribosomal protein S5 domain 2-like"/>
    <property type="match status" value="1"/>
</dbReference>
<evidence type="ECO:0000256" key="14">
    <source>
        <dbReference type="ARBA" id="ARBA00048154"/>
    </source>
</evidence>
<proteinExistence type="inferred from homology"/>
<keyword evidence="5 16" id="KW-0444">Lipid biosynthesis</keyword>
<dbReference type="InterPro" id="IPR020568">
    <property type="entry name" value="Ribosomal_Su5_D2-typ_SF"/>
</dbReference>
<dbReference type="GO" id="GO:0005524">
    <property type="term" value="F:ATP binding"/>
    <property type="evidence" value="ECO:0007669"/>
    <property type="project" value="UniProtKB-UniRule"/>
</dbReference>
<dbReference type="InterPro" id="IPR041431">
    <property type="entry name" value="Mvd1_C"/>
</dbReference>
<comment type="similarity">
    <text evidence="2 15 16">Belongs to the diphosphomevalonate decarboxylase family.</text>
</comment>
<dbReference type="GO" id="GO:0004163">
    <property type="term" value="F:diphosphomevalonate decarboxylase activity"/>
    <property type="evidence" value="ECO:0007669"/>
    <property type="project" value="UniProtKB-UniRule"/>
</dbReference>
<evidence type="ECO:0000256" key="7">
    <source>
        <dbReference type="ARBA" id="ARBA00022840"/>
    </source>
</evidence>
<reference evidence="19 20" key="1">
    <citation type="submission" date="2015-07" db="EMBL/GenBank/DDBJ databases">
        <title>The genome of Habropoda laboriosa.</title>
        <authorList>
            <person name="Pan H."/>
            <person name="Kapheim K."/>
        </authorList>
    </citation>
    <scope>NUCLEOTIDE SEQUENCE [LARGE SCALE GENOMIC DNA]</scope>
    <source>
        <strain evidence="19">0110345459</strain>
    </source>
</reference>
<evidence type="ECO:0000256" key="8">
    <source>
        <dbReference type="ARBA" id="ARBA00022955"/>
    </source>
</evidence>
<evidence type="ECO:0000256" key="4">
    <source>
        <dbReference type="ARBA" id="ARBA00019335"/>
    </source>
</evidence>
<keyword evidence="16" id="KW-0153">Cholesterol metabolism</keyword>
<comment type="catalytic activity">
    <reaction evidence="14 15 16">
        <text>(R)-5-diphosphomevalonate + ATP = isopentenyl diphosphate + ADP + phosphate + CO2</text>
        <dbReference type="Rhea" id="RHEA:23732"/>
        <dbReference type="ChEBI" id="CHEBI:16526"/>
        <dbReference type="ChEBI" id="CHEBI:30616"/>
        <dbReference type="ChEBI" id="CHEBI:43474"/>
        <dbReference type="ChEBI" id="CHEBI:57557"/>
        <dbReference type="ChEBI" id="CHEBI:128769"/>
        <dbReference type="ChEBI" id="CHEBI:456216"/>
        <dbReference type="EC" id="4.1.1.33"/>
    </reaction>
</comment>
<dbReference type="FunFam" id="3.30.70.890:FF:000005">
    <property type="entry name" value="Diphosphomevalonate decarboxylase"/>
    <property type="match status" value="1"/>
</dbReference>
<feature type="domain" description="Diphosphomevalonate decarboxylase-like N-terminal" evidence="18">
    <location>
        <begin position="8"/>
        <end position="174"/>
    </location>
</feature>
<dbReference type="STRING" id="597456.A0A0L7QWY1"/>
<keyword evidence="6 15" id="KW-0547">Nucleotide-binding</keyword>
<keyword evidence="10 15" id="KW-0443">Lipid metabolism</keyword>
<comment type="pathway">
    <text evidence="16">Steroid biosynthesis; cholesterol biosynthesis.</text>
</comment>
<evidence type="ECO:0000313" key="19">
    <source>
        <dbReference type="EMBL" id="KOC63133.1"/>
    </source>
</evidence>
<keyword evidence="20" id="KW-1185">Reference proteome</keyword>
<comment type="function">
    <text evidence="1 16">Catalyzes the ATP dependent decarboxylation of (R)-5-diphosphomevalonate to form isopentenyl diphosphate (IPP). Functions in the mevalonate (MVA) pathway leading to isopentenyl diphosphate (IPP), a key precursor for the biosynthesis of isoprenoids and sterol synthesis.</text>
</comment>
<dbReference type="FunFam" id="3.30.230.10:FF:000080">
    <property type="entry name" value="Diphosphomevalonate decarboxylase"/>
    <property type="match status" value="1"/>
</dbReference>
<evidence type="ECO:0000256" key="9">
    <source>
        <dbReference type="ARBA" id="ARBA00023011"/>
    </source>
</evidence>
<dbReference type="AlphaFoldDB" id="A0A0L7QWY1"/>
<dbReference type="Gene3D" id="3.30.70.890">
    <property type="entry name" value="GHMP kinase, C-terminal domain"/>
    <property type="match status" value="1"/>
</dbReference>
<dbReference type="InterPro" id="IPR036554">
    <property type="entry name" value="GHMP_kinase_C_sf"/>
</dbReference>
<organism evidence="19 20">
    <name type="scientific">Habropoda laboriosa</name>
    <dbReference type="NCBI Taxonomy" id="597456"/>
    <lineage>
        <taxon>Eukaryota</taxon>
        <taxon>Metazoa</taxon>
        <taxon>Ecdysozoa</taxon>
        <taxon>Arthropoda</taxon>
        <taxon>Hexapoda</taxon>
        <taxon>Insecta</taxon>
        <taxon>Pterygota</taxon>
        <taxon>Neoptera</taxon>
        <taxon>Endopterygota</taxon>
        <taxon>Hymenoptera</taxon>
        <taxon>Apocrita</taxon>
        <taxon>Aculeata</taxon>
        <taxon>Apoidea</taxon>
        <taxon>Anthophila</taxon>
        <taxon>Apidae</taxon>
        <taxon>Habropoda</taxon>
    </lineage>
</organism>
<feature type="domain" description="Mvd1 C-terminal" evidence="17">
    <location>
        <begin position="188"/>
        <end position="375"/>
    </location>
</feature>
<dbReference type="EMBL" id="KQ414705">
    <property type="protein sequence ID" value="KOC63133.1"/>
    <property type="molecule type" value="Genomic_DNA"/>
</dbReference>
<dbReference type="EC" id="4.1.1.33" evidence="3 15"/>
<accession>A0A0L7QWY1</accession>
<dbReference type="UniPathway" id="UPA00063"/>
<evidence type="ECO:0000256" key="12">
    <source>
        <dbReference type="ARBA" id="ARBA00023221"/>
    </source>
</evidence>
<dbReference type="GO" id="GO:0005829">
    <property type="term" value="C:cytosol"/>
    <property type="evidence" value="ECO:0007669"/>
    <property type="project" value="InterPro"/>
</dbReference>
<evidence type="ECO:0000256" key="10">
    <source>
        <dbReference type="ARBA" id="ARBA00023098"/>
    </source>
</evidence>
<evidence type="ECO:0000259" key="17">
    <source>
        <dbReference type="Pfam" id="PF18376"/>
    </source>
</evidence>
<name>A0A0L7QWY1_9HYME</name>
<evidence type="ECO:0000256" key="11">
    <source>
        <dbReference type="ARBA" id="ARBA00023166"/>
    </source>
</evidence>
<evidence type="ECO:0000256" key="13">
    <source>
        <dbReference type="ARBA" id="ARBA00023239"/>
    </source>
</evidence>
<sequence length="393" mass="43719">MSTVTCIAPVNIAVIKYWGKRDETLILPANDSISASLDTDQLCAKTTVMASPNFKEDQIWLNGQKEDIRNPRLQNCLAECIMLFLVRKRAGNVTQIGQWKVHICSENNFPTAAGLASSAAGYACLIASLANLYEIKGDISSIARVGSGSACRSVLGGFVKWSMGSLSDGTDSIAKQIAPPTHWPEMRVLILVVNDAKKKFPSSVGMKRTMETSDLLKHRIKHVVPERVNKMERAIMEKDFKTFAEHTMKDSNQMHAVCLDSYPPFTYMNEISHVLVDLVHLYNEAVNDTKVAYTFDAGPNATLYLLEENTPEFMGVLDYFFPPLEDTLVEYKKGLPIEAAKPSKSLLNKINAKQQSPGRFKYIIYTQIGDGPKVLEDSKNHLLNKEGLPIKQT</sequence>
<keyword evidence="12 16" id="KW-0753">Steroid metabolism</keyword>
<dbReference type="PANTHER" id="PTHR10977:SF3">
    <property type="entry name" value="DIPHOSPHOMEVALONATE DECARBOXYLASE"/>
    <property type="match status" value="1"/>
</dbReference>
<evidence type="ECO:0000256" key="1">
    <source>
        <dbReference type="ARBA" id="ARBA00003812"/>
    </source>
</evidence>
<dbReference type="PANTHER" id="PTHR10977">
    <property type="entry name" value="DIPHOSPHOMEVALONATE DECARBOXYLASE"/>
    <property type="match status" value="1"/>
</dbReference>
<dbReference type="Pfam" id="PF22700">
    <property type="entry name" value="MVD-like_N"/>
    <property type="match status" value="1"/>
</dbReference>
<keyword evidence="9 16" id="KW-0756">Sterol biosynthesis</keyword>
<dbReference type="NCBIfam" id="TIGR01240">
    <property type="entry name" value="mevDPdecarb"/>
    <property type="match status" value="1"/>
</dbReference>
<keyword evidence="8 16" id="KW-0752">Steroid biosynthesis</keyword>
<evidence type="ECO:0000256" key="15">
    <source>
        <dbReference type="PIRNR" id="PIRNR015950"/>
    </source>
</evidence>
<evidence type="ECO:0000256" key="3">
    <source>
        <dbReference type="ARBA" id="ARBA00012296"/>
    </source>
</evidence>
<dbReference type="SUPFAM" id="SSF55060">
    <property type="entry name" value="GHMP Kinase, C-terminal domain"/>
    <property type="match status" value="1"/>
</dbReference>
<evidence type="ECO:0000313" key="20">
    <source>
        <dbReference type="Proteomes" id="UP000053825"/>
    </source>
</evidence>
<keyword evidence="11 16" id="KW-1207">Sterol metabolism</keyword>
<keyword evidence="7 15" id="KW-0067">ATP-binding</keyword>
<dbReference type="Pfam" id="PF18376">
    <property type="entry name" value="MDD_C"/>
    <property type="match status" value="1"/>
</dbReference>
<dbReference type="PIRSF" id="PIRSF015950">
    <property type="entry name" value="Mev_P_decrbx"/>
    <property type="match status" value="1"/>
</dbReference>
<evidence type="ECO:0000259" key="18">
    <source>
        <dbReference type="Pfam" id="PF22700"/>
    </source>
</evidence>
<dbReference type="Gene3D" id="3.30.230.10">
    <property type="match status" value="1"/>
</dbReference>
<evidence type="ECO:0000256" key="6">
    <source>
        <dbReference type="ARBA" id="ARBA00022741"/>
    </source>
</evidence>
<dbReference type="InterPro" id="IPR005935">
    <property type="entry name" value="Mev_decarb"/>
</dbReference>
<dbReference type="InterPro" id="IPR014721">
    <property type="entry name" value="Ribsml_uS5_D2-typ_fold_subgr"/>
</dbReference>
<evidence type="ECO:0000256" key="16">
    <source>
        <dbReference type="RuleBase" id="RU363086"/>
    </source>
</evidence>
<evidence type="ECO:0000256" key="2">
    <source>
        <dbReference type="ARBA" id="ARBA00008831"/>
    </source>
</evidence>
<gene>
    <name evidence="19" type="ORF">WH47_02642</name>
</gene>
<evidence type="ECO:0000256" key="5">
    <source>
        <dbReference type="ARBA" id="ARBA00022516"/>
    </source>
</evidence>
<dbReference type="InterPro" id="IPR029765">
    <property type="entry name" value="Mev_diP_decarb"/>
</dbReference>
<protein>
    <recommendedName>
        <fullName evidence="4 15">Diphosphomevalonate decarboxylase</fullName>
        <ecNumber evidence="3 15">4.1.1.33</ecNumber>
    </recommendedName>
</protein>
<dbReference type="InterPro" id="IPR053859">
    <property type="entry name" value="MVD-like_N"/>
</dbReference>
<dbReference type="GO" id="GO:0006695">
    <property type="term" value="P:cholesterol biosynthetic process"/>
    <property type="evidence" value="ECO:0007669"/>
    <property type="project" value="UniProtKB-UniPathway"/>
</dbReference>
<keyword evidence="13 15" id="KW-0456">Lyase</keyword>
<dbReference type="Proteomes" id="UP000053825">
    <property type="component" value="Unassembled WGS sequence"/>
</dbReference>
<dbReference type="GO" id="GO:0019287">
    <property type="term" value="P:isopentenyl diphosphate biosynthetic process, mevalonate pathway"/>
    <property type="evidence" value="ECO:0007669"/>
    <property type="project" value="UniProtKB-UniRule"/>
</dbReference>
<dbReference type="OrthoDB" id="10253702at2759"/>
<keyword evidence="16" id="KW-0152">Cholesterol biosynthesis</keyword>